<gene>
    <name evidence="3" type="ORF">Q7C36_004117</name>
</gene>
<protein>
    <submittedName>
        <fullName evidence="3">Uncharacterized protein</fullName>
    </submittedName>
</protein>
<feature type="region of interest" description="Disordered" evidence="1">
    <location>
        <begin position="15"/>
        <end position="35"/>
    </location>
</feature>
<reference evidence="3" key="1">
    <citation type="submission" date="2023-08" db="EMBL/GenBank/DDBJ databases">
        <title>Pelteobagrus vachellii genome.</title>
        <authorList>
            <person name="Liu H."/>
        </authorList>
    </citation>
    <scope>NUCLEOTIDE SEQUENCE</scope>
    <source>
        <strain evidence="3">PRFRI_2022a</strain>
        <tissue evidence="3">Muscle</tissue>
    </source>
</reference>
<organism evidence="3 4">
    <name type="scientific">Tachysurus vachellii</name>
    <name type="common">Darkbarbel catfish</name>
    <name type="synonym">Pelteobagrus vachellii</name>
    <dbReference type="NCBI Taxonomy" id="175792"/>
    <lineage>
        <taxon>Eukaryota</taxon>
        <taxon>Metazoa</taxon>
        <taxon>Chordata</taxon>
        <taxon>Craniata</taxon>
        <taxon>Vertebrata</taxon>
        <taxon>Euteleostomi</taxon>
        <taxon>Actinopterygii</taxon>
        <taxon>Neopterygii</taxon>
        <taxon>Teleostei</taxon>
        <taxon>Ostariophysi</taxon>
        <taxon>Siluriformes</taxon>
        <taxon>Bagridae</taxon>
        <taxon>Tachysurus</taxon>
    </lineage>
</organism>
<dbReference type="AlphaFoldDB" id="A0AA88T2C9"/>
<dbReference type="EMBL" id="JAVHJS010000004">
    <property type="protein sequence ID" value="KAK2859951.1"/>
    <property type="molecule type" value="Genomic_DNA"/>
</dbReference>
<feature type="transmembrane region" description="Helical" evidence="2">
    <location>
        <begin position="111"/>
        <end position="135"/>
    </location>
</feature>
<evidence type="ECO:0000256" key="1">
    <source>
        <dbReference type="SAM" id="MobiDB-lite"/>
    </source>
</evidence>
<dbReference type="Proteomes" id="UP001187315">
    <property type="component" value="Unassembled WGS sequence"/>
</dbReference>
<keyword evidence="2" id="KW-0472">Membrane</keyword>
<evidence type="ECO:0000313" key="4">
    <source>
        <dbReference type="Proteomes" id="UP001187315"/>
    </source>
</evidence>
<comment type="caution">
    <text evidence="3">The sequence shown here is derived from an EMBL/GenBank/DDBJ whole genome shotgun (WGS) entry which is preliminary data.</text>
</comment>
<sequence>MASGGEPQVMFIHVREKSPHRKRGRSSSDGQLPPACNCRETVREALREFLPGAVEAALPAAGTPQPPDGDELMDIKTLETTNSVAQVFLGATMLGDIGHIAKEVRCGGSTVIIGFAAVAIALEVLLLLFLGIILWRTPRDQSKIKMMNYAFLACVTIHFFLRVVIIALVSAQHCQVQYEKNSNICLVML</sequence>
<feature type="transmembrane region" description="Helical" evidence="2">
    <location>
        <begin position="147"/>
        <end position="171"/>
    </location>
</feature>
<evidence type="ECO:0000256" key="2">
    <source>
        <dbReference type="SAM" id="Phobius"/>
    </source>
</evidence>
<keyword evidence="2" id="KW-1133">Transmembrane helix</keyword>
<keyword evidence="4" id="KW-1185">Reference proteome</keyword>
<evidence type="ECO:0000313" key="3">
    <source>
        <dbReference type="EMBL" id="KAK2859951.1"/>
    </source>
</evidence>
<keyword evidence="2" id="KW-0812">Transmembrane</keyword>
<name>A0AA88T2C9_TACVA</name>
<proteinExistence type="predicted"/>
<accession>A0AA88T2C9</accession>